<sequence length="399" mass="43839">MTLDGMSSVARTAPEVSLPEGYTLVEAPHPASLDDPAAWAYHAVADLEREHELEVHGYDDLALRSRDVLSGMDHQEYAAKRRFVVVRSAAARALIAEGVPPTVPDVVAHLFVLHPTTSNERLSEAFVLVRPSERRRGIGTPLLALAERLGADAGRTVLLSNTSHGEEPPPGPGALAATTGAGRVPADAPGPRFLSARGYALEQVERHSVLDLPVAPETLDAHRADAREHAGSDYRVHTWTDEVPDVWLDQVAVLFTRMSTDPPTGGVDYGEDPWDARRVRTWVGEQVEKRNGFLLSAAEHVPTGTLAAFTVFLYPREHDDFAFQEDTLVLREHRGRRLGMLVKVANLDALARERPATRRVHTWNAQENDHMLAINVALGFRPAGVWAAWQRRTTPKDGV</sequence>
<keyword evidence="2" id="KW-1185">Reference proteome</keyword>
<organism evidence="1 2">
    <name type="scientific">Cellulosimicrobium funkei</name>
    <dbReference type="NCBI Taxonomy" id="264251"/>
    <lineage>
        <taxon>Bacteria</taxon>
        <taxon>Bacillati</taxon>
        <taxon>Actinomycetota</taxon>
        <taxon>Actinomycetes</taxon>
        <taxon>Micrococcales</taxon>
        <taxon>Promicromonosporaceae</taxon>
        <taxon>Cellulosimicrobium</taxon>
    </lineage>
</organism>
<evidence type="ECO:0008006" key="3">
    <source>
        <dbReference type="Google" id="ProtNLM"/>
    </source>
</evidence>
<dbReference type="STRING" id="264251.FB00_14845"/>
<proteinExistence type="predicted"/>
<evidence type="ECO:0000313" key="1">
    <source>
        <dbReference type="EMBL" id="KLN33927.1"/>
    </source>
</evidence>
<dbReference type="PATRIC" id="fig|264251.5.peg.3024"/>
<dbReference type="EMBL" id="JNBQ01000023">
    <property type="protein sequence ID" value="KLN33927.1"/>
    <property type="molecule type" value="Genomic_DNA"/>
</dbReference>
<name>A0A0H2L166_9MICO</name>
<comment type="caution">
    <text evidence="1">The sequence shown here is derived from an EMBL/GenBank/DDBJ whole genome shotgun (WGS) entry which is preliminary data.</text>
</comment>
<dbReference type="InterPro" id="IPR016181">
    <property type="entry name" value="Acyl_CoA_acyltransferase"/>
</dbReference>
<accession>A0A0H2L166</accession>
<protein>
    <recommendedName>
        <fullName evidence="3">GNAT family N-acetyltransferase</fullName>
    </recommendedName>
</protein>
<dbReference type="AlphaFoldDB" id="A0A0H2L166"/>
<gene>
    <name evidence="1" type="ORF">FB00_14845</name>
</gene>
<evidence type="ECO:0000313" key="2">
    <source>
        <dbReference type="Proteomes" id="UP000035265"/>
    </source>
</evidence>
<reference evidence="1 2" key="1">
    <citation type="submission" date="2014-05" db="EMBL/GenBank/DDBJ databases">
        <title>Cellulosimicrobium funkei U11 genome.</title>
        <authorList>
            <person name="Hu C."/>
            <person name="Gong Y."/>
            <person name="Wan W."/>
            <person name="Jiang M."/>
        </authorList>
    </citation>
    <scope>NUCLEOTIDE SEQUENCE [LARGE SCALE GENOMIC DNA]</scope>
    <source>
        <strain evidence="1 2">U11</strain>
    </source>
</reference>
<dbReference type="Gene3D" id="3.40.630.30">
    <property type="match status" value="1"/>
</dbReference>
<dbReference type="SUPFAM" id="SSF55729">
    <property type="entry name" value="Acyl-CoA N-acyltransferases (Nat)"/>
    <property type="match status" value="1"/>
</dbReference>
<dbReference type="Proteomes" id="UP000035265">
    <property type="component" value="Unassembled WGS sequence"/>
</dbReference>